<feature type="compositionally biased region" description="Basic and acidic residues" evidence="1">
    <location>
        <begin position="9"/>
        <end position="21"/>
    </location>
</feature>
<dbReference type="EMBL" id="JBDJPC010000016">
    <property type="protein sequence ID" value="KAL1488084.1"/>
    <property type="molecule type" value="Genomic_DNA"/>
</dbReference>
<comment type="caution">
    <text evidence="2">The sequence shown here is derived from an EMBL/GenBank/DDBJ whole genome shotgun (WGS) entry which is preliminary data.</text>
</comment>
<protein>
    <submittedName>
        <fullName evidence="2">Uncharacterized protein</fullName>
    </submittedName>
</protein>
<accession>A0ABD1E0J0</accession>
<feature type="compositionally biased region" description="Basic residues" evidence="1">
    <location>
        <begin position="67"/>
        <end position="78"/>
    </location>
</feature>
<reference evidence="2 3" key="1">
    <citation type="submission" date="2024-05" db="EMBL/GenBank/DDBJ databases">
        <title>Genetic variation in Jamaican populations of the coffee berry borer (Hypothenemus hampei).</title>
        <authorList>
            <person name="Errbii M."/>
            <person name="Myrie A."/>
        </authorList>
    </citation>
    <scope>NUCLEOTIDE SEQUENCE [LARGE SCALE GENOMIC DNA]</scope>
    <source>
        <strain evidence="2">JA-Hopewell-2020-01-JO</strain>
        <tissue evidence="2">Whole body</tissue>
    </source>
</reference>
<name>A0ABD1E0J0_HYPHA</name>
<dbReference type="Proteomes" id="UP001566132">
    <property type="component" value="Unassembled WGS sequence"/>
</dbReference>
<evidence type="ECO:0000313" key="2">
    <source>
        <dbReference type="EMBL" id="KAL1488084.1"/>
    </source>
</evidence>
<evidence type="ECO:0000256" key="1">
    <source>
        <dbReference type="SAM" id="MobiDB-lite"/>
    </source>
</evidence>
<dbReference type="AlphaFoldDB" id="A0ABD1E0J0"/>
<evidence type="ECO:0000313" key="3">
    <source>
        <dbReference type="Proteomes" id="UP001566132"/>
    </source>
</evidence>
<feature type="region of interest" description="Disordered" evidence="1">
    <location>
        <begin position="1"/>
        <end position="27"/>
    </location>
</feature>
<organism evidence="2 3">
    <name type="scientific">Hypothenemus hampei</name>
    <name type="common">Coffee berry borer</name>
    <dbReference type="NCBI Taxonomy" id="57062"/>
    <lineage>
        <taxon>Eukaryota</taxon>
        <taxon>Metazoa</taxon>
        <taxon>Ecdysozoa</taxon>
        <taxon>Arthropoda</taxon>
        <taxon>Hexapoda</taxon>
        <taxon>Insecta</taxon>
        <taxon>Pterygota</taxon>
        <taxon>Neoptera</taxon>
        <taxon>Endopterygota</taxon>
        <taxon>Coleoptera</taxon>
        <taxon>Polyphaga</taxon>
        <taxon>Cucujiformia</taxon>
        <taxon>Curculionidae</taxon>
        <taxon>Scolytinae</taxon>
        <taxon>Hypothenemus</taxon>
    </lineage>
</organism>
<gene>
    <name evidence="2" type="ORF">ABEB36_015452</name>
</gene>
<feature type="region of interest" description="Disordered" evidence="1">
    <location>
        <begin position="49"/>
        <end position="78"/>
    </location>
</feature>
<keyword evidence="3" id="KW-1185">Reference proteome</keyword>
<proteinExistence type="predicted"/>
<sequence length="137" mass="16104">MSEYSDEIDPYHDSNSDRDPDYLSENDSFISAASRSSLVNIAIPEHIITSSDSEEDHPEENVLSVKMTKKRKRTPHKWKRNVRKYERNSSMQYTNSENRVIEAKKQGLRCQCRNECFDKFTEIERDNIVGNYSQILH</sequence>